<evidence type="ECO:0000313" key="5">
    <source>
        <dbReference type="Proteomes" id="UP000001318"/>
    </source>
</evidence>
<dbReference type="InterPro" id="IPR001647">
    <property type="entry name" value="HTH_TetR"/>
</dbReference>
<dbReference type="InterPro" id="IPR009057">
    <property type="entry name" value="Homeodomain-like_sf"/>
</dbReference>
<dbReference type="GO" id="GO:0003700">
    <property type="term" value="F:DNA-binding transcription factor activity"/>
    <property type="evidence" value="ECO:0007669"/>
    <property type="project" value="TreeGrafter"/>
</dbReference>
<dbReference type="Pfam" id="PF17937">
    <property type="entry name" value="TetR_C_28"/>
    <property type="match status" value="1"/>
</dbReference>
<dbReference type="InterPro" id="IPR050109">
    <property type="entry name" value="HTH-type_TetR-like_transc_reg"/>
</dbReference>
<dbReference type="PANTHER" id="PTHR30055:SF234">
    <property type="entry name" value="HTH-TYPE TRANSCRIPTIONAL REGULATOR BETI"/>
    <property type="match status" value="1"/>
</dbReference>
<keyword evidence="5" id="KW-1185">Reference proteome</keyword>
<dbReference type="SUPFAM" id="SSF46689">
    <property type="entry name" value="Homeodomain-like"/>
    <property type="match status" value="1"/>
</dbReference>
<dbReference type="PROSITE" id="PS50977">
    <property type="entry name" value="HTH_TETR_2"/>
    <property type="match status" value="1"/>
</dbReference>
<evidence type="ECO:0000256" key="3">
    <source>
        <dbReference type="ARBA" id="ARBA00023163"/>
    </source>
</evidence>
<reference evidence="4 5" key="1">
    <citation type="journal article" date="2008" name="J. Bacteriol.">
        <title>Genome of the actinomycete plant pathogen Clavibacter michiganensis subsp. sepedonicus suggests recent niche adaptation.</title>
        <authorList>
            <person name="Bentley S.D."/>
            <person name="Corton C."/>
            <person name="Brown S.E."/>
            <person name="Barron A."/>
            <person name="Clark L."/>
            <person name="Doggett J."/>
            <person name="Harris B."/>
            <person name="Ormond D."/>
            <person name="Quail M.A."/>
            <person name="May G."/>
            <person name="Francis D."/>
            <person name="Knudson D."/>
            <person name="Parkhill J."/>
            <person name="Ishimaru C.A."/>
        </authorList>
    </citation>
    <scope>NUCLEOTIDE SEQUENCE [LARGE SCALE GENOMIC DNA]</scope>
    <source>
        <strain evidence="5">ATCC 33113 / DSM 20744 / JCM 9667 / LMG 2889 / ICMP 2535 / C-1</strain>
    </source>
</reference>
<protein>
    <submittedName>
        <fullName evidence="4">TetR-family transcriptional regulator</fullName>
    </submittedName>
</protein>
<keyword evidence="1" id="KW-0805">Transcription regulation</keyword>
<sequence length="175" mass="19072">MSSPGEILEHATTVLRRGDSLTIDSVAREAGLTKPGVIHHFATKEVLVVSVVDHILDRWEADLRARVGESDGATARLRAYVDHALDGDFDLSDLAFLVDARICERLSRLWTARLGPWFGEDLAGSPTRRGALRAARLLADGAWFNASLGIPTADDDEREVVRRLAHDLIGRGAPA</sequence>
<dbReference type="EMBL" id="AM849034">
    <property type="protein sequence ID" value="CAQ01815.1"/>
    <property type="molecule type" value="Genomic_DNA"/>
</dbReference>
<dbReference type="GO" id="GO:0000976">
    <property type="term" value="F:transcription cis-regulatory region binding"/>
    <property type="evidence" value="ECO:0007669"/>
    <property type="project" value="TreeGrafter"/>
</dbReference>
<dbReference type="InterPro" id="IPR041479">
    <property type="entry name" value="TetR_CgmR_C"/>
</dbReference>
<evidence type="ECO:0000313" key="4">
    <source>
        <dbReference type="EMBL" id="CAQ01815.1"/>
    </source>
</evidence>
<gene>
    <name evidence="4" type="ordered locus">CMS1709</name>
</gene>
<keyword evidence="3" id="KW-0804">Transcription</keyword>
<dbReference type="AlphaFoldDB" id="B0RCP4"/>
<keyword evidence="2" id="KW-0238">DNA-binding</keyword>
<proteinExistence type="predicted"/>
<evidence type="ECO:0000256" key="1">
    <source>
        <dbReference type="ARBA" id="ARBA00023015"/>
    </source>
</evidence>
<name>B0RCP4_CLASE</name>
<accession>B0RCP4</accession>
<dbReference type="Gene3D" id="1.10.357.10">
    <property type="entry name" value="Tetracycline Repressor, domain 2"/>
    <property type="match status" value="1"/>
</dbReference>
<organism evidence="4 5">
    <name type="scientific">Clavibacter sepedonicus</name>
    <name type="common">Clavibacter michiganensis subsp. sepedonicus</name>
    <dbReference type="NCBI Taxonomy" id="31964"/>
    <lineage>
        <taxon>Bacteria</taxon>
        <taxon>Bacillati</taxon>
        <taxon>Actinomycetota</taxon>
        <taxon>Actinomycetes</taxon>
        <taxon>Micrococcales</taxon>
        <taxon>Microbacteriaceae</taxon>
        <taxon>Clavibacter</taxon>
    </lineage>
</organism>
<dbReference type="SUPFAM" id="SSF48498">
    <property type="entry name" value="Tetracyclin repressor-like, C-terminal domain"/>
    <property type="match status" value="1"/>
</dbReference>
<dbReference type="RefSeq" id="WP_012299063.1">
    <property type="nucleotide sequence ID" value="NC_010407.1"/>
</dbReference>
<dbReference type="STRING" id="31964.CMS1709"/>
<dbReference type="HOGENOM" id="CLU_091687_3_0_11"/>
<dbReference type="Proteomes" id="UP000001318">
    <property type="component" value="Chromosome"/>
</dbReference>
<dbReference type="Pfam" id="PF00440">
    <property type="entry name" value="TetR_N"/>
    <property type="match status" value="1"/>
</dbReference>
<dbReference type="KEGG" id="cms:CMS1709"/>
<dbReference type="OrthoDB" id="9806334at2"/>
<dbReference type="PANTHER" id="PTHR30055">
    <property type="entry name" value="HTH-TYPE TRANSCRIPTIONAL REGULATOR RUTR"/>
    <property type="match status" value="1"/>
</dbReference>
<dbReference type="eggNOG" id="COG1309">
    <property type="taxonomic scope" value="Bacteria"/>
</dbReference>
<dbReference type="GeneID" id="29470091"/>
<evidence type="ECO:0000256" key="2">
    <source>
        <dbReference type="ARBA" id="ARBA00023125"/>
    </source>
</evidence>
<dbReference type="InterPro" id="IPR036271">
    <property type="entry name" value="Tet_transcr_reg_TetR-rel_C_sf"/>
</dbReference>